<protein>
    <submittedName>
        <fullName evidence="1">Uncharacterized protein</fullName>
    </submittedName>
</protein>
<accession>A0ACB7G273</accession>
<evidence type="ECO:0000313" key="1">
    <source>
        <dbReference type="EMBL" id="KAG8634363.1"/>
    </source>
</evidence>
<dbReference type="EMBL" id="CM004403">
    <property type="protein sequence ID" value="KAG8634363.1"/>
    <property type="molecule type" value="Genomic_DNA"/>
</dbReference>
<gene>
    <name evidence="1" type="ORF">MANES_17G038972v8</name>
</gene>
<comment type="caution">
    <text evidence="1">The sequence shown here is derived from an EMBL/GenBank/DDBJ whole genome shotgun (WGS) entry which is preliminary data.</text>
</comment>
<name>A0ACB7G273_MANES</name>
<reference evidence="2" key="1">
    <citation type="journal article" date="2016" name="Nat. Biotechnol.">
        <title>Sequencing wild and cultivated cassava and related species reveals extensive interspecific hybridization and genetic diversity.</title>
        <authorList>
            <person name="Bredeson J.V."/>
            <person name="Lyons J.B."/>
            <person name="Prochnik S.E."/>
            <person name="Wu G.A."/>
            <person name="Ha C.M."/>
            <person name="Edsinger-Gonzales E."/>
            <person name="Grimwood J."/>
            <person name="Schmutz J."/>
            <person name="Rabbi I.Y."/>
            <person name="Egesi C."/>
            <person name="Nauluvula P."/>
            <person name="Lebot V."/>
            <person name="Ndunguru J."/>
            <person name="Mkamilo G."/>
            <person name="Bart R.S."/>
            <person name="Setter T.L."/>
            <person name="Gleadow R.M."/>
            <person name="Kulakow P."/>
            <person name="Ferguson M.E."/>
            <person name="Rounsley S."/>
            <person name="Rokhsar D.S."/>
        </authorList>
    </citation>
    <scope>NUCLEOTIDE SEQUENCE [LARGE SCALE GENOMIC DNA]</scope>
    <source>
        <strain evidence="2">cv. AM560-2</strain>
    </source>
</reference>
<organism evidence="1 2">
    <name type="scientific">Manihot esculenta</name>
    <name type="common">Cassava</name>
    <name type="synonym">Jatropha manihot</name>
    <dbReference type="NCBI Taxonomy" id="3983"/>
    <lineage>
        <taxon>Eukaryota</taxon>
        <taxon>Viridiplantae</taxon>
        <taxon>Streptophyta</taxon>
        <taxon>Embryophyta</taxon>
        <taxon>Tracheophyta</taxon>
        <taxon>Spermatophyta</taxon>
        <taxon>Magnoliopsida</taxon>
        <taxon>eudicotyledons</taxon>
        <taxon>Gunneridae</taxon>
        <taxon>Pentapetalae</taxon>
        <taxon>rosids</taxon>
        <taxon>fabids</taxon>
        <taxon>Malpighiales</taxon>
        <taxon>Euphorbiaceae</taxon>
        <taxon>Crotonoideae</taxon>
        <taxon>Manihoteae</taxon>
        <taxon>Manihot</taxon>
    </lineage>
</organism>
<dbReference type="Proteomes" id="UP000091857">
    <property type="component" value="Chromosome 17"/>
</dbReference>
<sequence>MPFSSCHKVRSMVDNLFAPLVMARLSYGAFLFSPDAHNFLFGALRLHPLHVDFALLFASTIRFGPSLSKLVASVKVFLGLVKFSCPVWHLFEERNPCFSTILGWLKVFGDL</sequence>
<keyword evidence="2" id="KW-1185">Reference proteome</keyword>
<evidence type="ECO:0000313" key="2">
    <source>
        <dbReference type="Proteomes" id="UP000091857"/>
    </source>
</evidence>
<proteinExistence type="predicted"/>